<proteinExistence type="predicted"/>
<organism evidence="1 2">
    <name type="scientific">Endozoicomonas montiporae</name>
    <dbReference type="NCBI Taxonomy" id="1027273"/>
    <lineage>
        <taxon>Bacteria</taxon>
        <taxon>Pseudomonadati</taxon>
        <taxon>Pseudomonadota</taxon>
        <taxon>Gammaproteobacteria</taxon>
        <taxon>Oceanospirillales</taxon>
        <taxon>Endozoicomonadaceae</taxon>
        <taxon>Endozoicomonas</taxon>
    </lineage>
</organism>
<evidence type="ECO:0000313" key="1">
    <source>
        <dbReference type="EMBL" id="KEQ15611.1"/>
    </source>
</evidence>
<sequence>MHEGFGPLPGLNLNLLVYCLDSGVHHNYRRTWLQYELLNRYFSLRTLWFLGPKQSLKWLEANDRNAFNLFNKAYGNPENIRILKDLADYTLKDC</sequence>
<comment type="caution">
    <text evidence="1">The sequence shown here is derived from an EMBL/GenBank/DDBJ whole genome shotgun (WGS) entry which is preliminary data.</text>
</comment>
<keyword evidence="2" id="KW-1185">Reference proteome</keyword>
<dbReference type="AlphaFoldDB" id="A0A081NAY8"/>
<protein>
    <submittedName>
        <fullName evidence="1">Uncharacterized protein</fullName>
    </submittedName>
</protein>
<gene>
    <name evidence="1" type="ORF">GZ77_03160</name>
</gene>
<accession>A0A081NAY8</accession>
<reference evidence="1 2" key="1">
    <citation type="submission" date="2014-06" db="EMBL/GenBank/DDBJ databases">
        <title>Whole Genome Sequences of Three Symbiotic Endozoicomonas Bacteria.</title>
        <authorList>
            <person name="Neave M.J."/>
            <person name="Apprill A."/>
            <person name="Voolstra C.R."/>
        </authorList>
    </citation>
    <scope>NUCLEOTIDE SEQUENCE [LARGE SCALE GENOMIC DNA]</scope>
    <source>
        <strain evidence="1 2">LMG 24815</strain>
    </source>
</reference>
<evidence type="ECO:0000313" key="2">
    <source>
        <dbReference type="Proteomes" id="UP000028006"/>
    </source>
</evidence>
<name>A0A081NAY8_9GAMM</name>
<dbReference type="EMBL" id="JOKG01000001">
    <property type="protein sequence ID" value="KEQ15611.1"/>
    <property type="molecule type" value="Genomic_DNA"/>
</dbReference>
<dbReference type="Proteomes" id="UP000028006">
    <property type="component" value="Unassembled WGS sequence"/>
</dbReference>
<dbReference type="eggNOG" id="COG1708">
    <property type="taxonomic scope" value="Bacteria"/>
</dbReference>